<gene>
    <name evidence="4" type="ORF">EUA06_16740</name>
</gene>
<dbReference type="Gene3D" id="3.30.9.10">
    <property type="entry name" value="D-Amino Acid Oxidase, subunit A, domain 2"/>
    <property type="match status" value="1"/>
</dbReference>
<evidence type="ECO:0000313" key="5">
    <source>
        <dbReference type="Proteomes" id="UP000291838"/>
    </source>
</evidence>
<comment type="caution">
    <text evidence="4">The sequence shown here is derived from an EMBL/GenBank/DDBJ whole genome shotgun (WGS) entry which is preliminary data.</text>
</comment>
<feature type="domain" description="BFD-like [2Fe-2S]-binding" evidence="3">
    <location>
        <begin position="404"/>
        <end position="450"/>
    </location>
</feature>
<dbReference type="Proteomes" id="UP000291838">
    <property type="component" value="Unassembled WGS sequence"/>
</dbReference>
<name>A0A4Q2RMQ5_9ACTN</name>
<dbReference type="CDD" id="cd19946">
    <property type="entry name" value="GlpA-like_Fer2_BFD-like"/>
    <property type="match status" value="1"/>
</dbReference>
<dbReference type="InterPro" id="IPR006076">
    <property type="entry name" value="FAD-dep_OxRdtase"/>
</dbReference>
<dbReference type="PANTHER" id="PTHR42720">
    <property type="entry name" value="GLYCEROL-3-PHOSPHATE DEHYDROGENASE"/>
    <property type="match status" value="1"/>
</dbReference>
<dbReference type="OrthoDB" id="9801699at2"/>
<dbReference type="PANTHER" id="PTHR42720:SF1">
    <property type="entry name" value="GLYCEROL 3-PHOSPHATE OXIDASE"/>
    <property type="match status" value="1"/>
</dbReference>
<dbReference type="InterPro" id="IPR036188">
    <property type="entry name" value="FAD/NAD-bd_sf"/>
</dbReference>
<evidence type="ECO:0000259" key="3">
    <source>
        <dbReference type="Pfam" id="PF04324"/>
    </source>
</evidence>
<dbReference type="RefSeq" id="WP_129477895.1">
    <property type="nucleotide sequence ID" value="NZ_SDWS01000008.1"/>
</dbReference>
<sequence length="484" mass="50935">MQSSGLPLVETPDVLIVGAGVIGTSIAMALSHLDVDVAVVERRHDVGEETSRANSGIANCGWSLAPGSLEAQLVCASSPRWDDIASRLGVTFRRVGLTLLAFSEEEASGISALCERATENGVTVREVRGDELAEVAPHASGRAVAGIYVPDEGVVDSVRLPVAFAELASVNGVRFYLGESVVSASLGNGQVEEVLTTKRRFRPRFVVNAAGLGADFVSKSLGGDEFSITPRRGQWVLLDREFGKRVPSILTGMPGKLGHGPMVIPTAHGSVLIGPDAEDLEDKTDRSTTGAGLDDVVDRCRVLMPDIDTKFAIKTFAGLRPHSDKTYRVGWSETAGNLLQAAGIRSTGVSSSLAMGDHIRDLLVGAGLSDRLDAGARNDLDYTPPLWADGDYARVAKDPLGRTVVCACEKVTAADIHQALREPLPATSIGGVARRTHATWGRCQGSACLSGVSFITSLYTPGEAWETPMHEPGSTLGAGVTTGE</sequence>
<keyword evidence="5" id="KW-1185">Reference proteome</keyword>
<accession>A0A4Q2RMQ5</accession>
<organism evidence="4 5">
    <name type="scientific">Nocardioides glacieisoli</name>
    <dbReference type="NCBI Taxonomy" id="1168730"/>
    <lineage>
        <taxon>Bacteria</taxon>
        <taxon>Bacillati</taxon>
        <taxon>Actinomycetota</taxon>
        <taxon>Actinomycetes</taxon>
        <taxon>Propionibacteriales</taxon>
        <taxon>Nocardioidaceae</taxon>
        <taxon>Nocardioides</taxon>
    </lineage>
</organism>
<reference evidence="4 5" key="1">
    <citation type="submission" date="2019-01" db="EMBL/GenBank/DDBJ databases">
        <title>Novel species of Nocardioides.</title>
        <authorList>
            <person name="Liu Q."/>
            <person name="Xin Y.-H."/>
        </authorList>
    </citation>
    <scope>NUCLEOTIDE SEQUENCE [LARGE SCALE GENOMIC DNA]</scope>
    <source>
        <strain evidence="4 5">HLT3-15</strain>
    </source>
</reference>
<feature type="domain" description="FAD dependent oxidoreductase" evidence="2">
    <location>
        <begin position="13"/>
        <end position="362"/>
    </location>
</feature>
<dbReference type="SUPFAM" id="SSF51905">
    <property type="entry name" value="FAD/NAD(P)-binding domain"/>
    <property type="match status" value="1"/>
</dbReference>
<dbReference type="AlphaFoldDB" id="A0A4Q2RMQ5"/>
<evidence type="ECO:0000256" key="1">
    <source>
        <dbReference type="SAM" id="MobiDB-lite"/>
    </source>
</evidence>
<dbReference type="Gene3D" id="3.50.50.60">
    <property type="entry name" value="FAD/NAD(P)-binding domain"/>
    <property type="match status" value="1"/>
</dbReference>
<dbReference type="Pfam" id="PF04324">
    <property type="entry name" value="Fer2_BFD"/>
    <property type="match status" value="1"/>
</dbReference>
<dbReference type="Pfam" id="PF01266">
    <property type="entry name" value="DAO"/>
    <property type="match status" value="1"/>
</dbReference>
<dbReference type="InterPro" id="IPR052745">
    <property type="entry name" value="G3P_Oxidase/Oxidoreductase"/>
</dbReference>
<dbReference type="EMBL" id="SDWS01000008">
    <property type="protein sequence ID" value="RYB89134.1"/>
    <property type="molecule type" value="Genomic_DNA"/>
</dbReference>
<evidence type="ECO:0000313" key="4">
    <source>
        <dbReference type="EMBL" id="RYB89134.1"/>
    </source>
</evidence>
<protein>
    <submittedName>
        <fullName evidence="4">FAD/NAD(P)-binding oxidoreductase</fullName>
    </submittedName>
</protein>
<proteinExistence type="predicted"/>
<dbReference type="InterPro" id="IPR041854">
    <property type="entry name" value="BFD-like_2Fe2S-bd_dom_sf"/>
</dbReference>
<dbReference type="Gene3D" id="1.10.10.1100">
    <property type="entry name" value="BFD-like [2Fe-2S]-binding domain"/>
    <property type="match status" value="1"/>
</dbReference>
<dbReference type="InterPro" id="IPR007419">
    <property type="entry name" value="BFD-like_2Fe2S-bd_dom"/>
</dbReference>
<dbReference type="SUPFAM" id="SSF54373">
    <property type="entry name" value="FAD-linked reductases, C-terminal domain"/>
    <property type="match status" value="1"/>
</dbReference>
<evidence type="ECO:0000259" key="2">
    <source>
        <dbReference type="Pfam" id="PF01266"/>
    </source>
</evidence>
<feature type="region of interest" description="Disordered" evidence="1">
    <location>
        <begin position="465"/>
        <end position="484"/>
    </location>
</feature>